<dbReference type="SUPFAM" id="SSF51905">
    <property type="entry name" value="FAD/NAD(P)-binding domain"/>
    <property type="match status" value="1"/>
</dbReference>
<dbReference type="Proteomes" id="UP000254797">
    <property type="component" value="Unassembled WGS sequence"/>
</dbReference>
<dbReference type="InterPro" id="IPR038732">
    <property type="entry name" value="HpyO/CreE_NAD-binding"/>
</dbReference>
<accession>A0A380JXS5</accession>
<evidence type="ECO:0000313" key="3">
    <source>
        <dbReference type="Proteomes" id="UP000254797"/>
    </source>
</evidence>
<protein>
    <submittedName>
        <fullName evidence="2">Uncharacterized protein conserved in bacteria</fullName>
    </submittedName>
</protein>
<dbReference type="PANTHER" id="PTHR40254:SF1">
    <property type="entry name" value="BLR0577 PROTEIN"/>
    <property type="match status" value="1"/>
</dbReference>
<dbReference type="InterPro" id="IPR036188">
    <property type="entry name" value="FAD/NAD-bd_sf"/>
</dbReference>
<proteinExistence type="predicted"/>
<dbReference type="Pfam" id="PF13454">
    <property type="entry name" value="NAD_binding_9"/>
    <property type="match status" value="1"/>
</dbReference>
<dbReference type="InterPro" id="IPR052189">
    <property type="entry name" value="L-asp_N-monooxygenase_NS-form"/>
</dbReference>
<dbReference type="Gene3D" id="3.50.50.60">
    <property type="entry name" value="FAD/NAD(P)-binding domain"/>
    <property type="match status" value="1"/>
</dbReference>
<evidence type="ECO:0000259" key="1">
    <source>
        <dbReference type="Pfam" id="PF13454"/>
    </source>
</evidence>
<organism evidence="2 3">
    <name type="scientific">Streptococcus dysgalactiae subsp. dysgalactiae</name>
    <dbReference type="NCBI Taxonomy" id="99822"/>
    <lineage>
        <taxon>Bacteria</taxon>
        <taxon>Bacillati</taxon>
        <taxon>Bacillota</taxon>
        <taxon>Bacilli</taxon>
        <taxon>Lactobacillales</taxon>
        <taxon>Streptococcaceae</taxon>
        <taxon>Streptococcus</taxon>
    </lineage>
</organism>
<reference evidence="2 3" key="1">
    <citation type="submission" date="2018-06" db="EMBL/GenBank/DDBJ databases">
        <authorList>
            <consortium name="Pathogen Informatics"/>
            <person name="Doyle S."/>
        </authorList>
    </citation>
    <scope>NUCLEOTIDE SEQUENCE [LARGE SCALE GENOMIC DNA]</scope>
    <source>
        <strain evidence="2 3">NCTC4670</strain>
    </source>
</reference>
<dbReference type="RefSeq" id="WP_115246805.1">
    <property type="nucleotide sequence ID" value="NZ_UHFG01000004.1"/>
</dbReference>
<dbReference type="EMBL" id="UHFG01000004">
    <property type="protein sequence ID" value="SUN51739.1"/>
    <property type="molecule type" value="Genomic_DNA"/>
</dbReference>
<evidence type="ECO:0000313" key="2">
    <source>
        <dbReference type="EMBL" id="SUN51739.1"/>
    </source>
</evidence>
<dbReference type="AlphaFoldDB" id="A0A380JXS5"/>
<feature type="domain" description="FAD-dependent urate hydroxylase HpyO/Asp monooxygenase CreE-like FAD/NAD(P)-binding" evidence="1">
    <location>
        <begin position="7"/>
        <end position="158"/>
    </location>
</feature>
<gene>
    <name evidence="2" type="ORF">NCTC4670_02167</name>
</gene>
<sequence length="484" mass="54099">MKKTIGIVGMGVSGLAVLLALSHQSENVLASMEIFCFDDSHHFGKGIPFQEDVALALINSPIDDISFDYRNMSDFMVWLRENGYSTDQSYVARALYGKYLSERAKSLLNQLPVKVVTSRVEDIHYFPQQQQWQVELEEGATPNDLPVFFDEIHLACGALPVLDPYELEGVPGYHADPYPLKQFARDEFDGQMVAVIGTGLAAIDVIKWLVSDTKASIQAFSRSNVFPTVRILVGPVIDWQFFTDETLNQLLTQAEHSFTLTTFDNLLSSELQALGFKSWKEATKQVLAPGQEGIALAFEHPKELYLLQQLASRITVWLTDLWPYMSLDDRKAYQETYGKAIVNLRNPMPDDSAKVLLEAFKQNRLTTIDDVSNITSTDQGFTIITKTDKFFVNRIINATGYHLTPANLSSATPLLQSLINQRLCQLDAQGGLTILPETAQVLSPKYGVMPNLYAHGALVNGVIYQNNSTIKIQRMAERAFKGRG</sequence>
<dbReference type="PANTHER" id="PTHR40254">
    <property type="entry name" value="BLR0577 PROTEIN"/>
    <property type="match status" value="1"/>
</dbReference>
<name>A0A380JXS5_STRDY</name>